<evidence type="ECO:0000313" key="3">
    <source>
        <dbReference type="Proteomes" id="UP001286174"/>
    </source>
</evidence>
<dbReference type="RefSeq" id="WP_370596280.1">
    <property type="nucleotide sequence ID" value="NZ_JALBUR010000020.1"/>
</dbReference>
<name>A0AB35U514_9FIRM</name>
<dbReference type="Pfam" id="PF04488">
    <property type="entry name" value="Gly_transf_sug"/>
    <property type="match status" value="1"/>
</dbReference>
<dbReference type="AlphaFoldDB" id="A0AB35U514"/>
<proteinExistence type="predicted"/>
<evidence type="ECO:0000256" key="1">
    <source>
        <dbReference type="ARBA" id="ARBA00022679"/>
    </source>
</evidence>
<dbReference type="PANTHER" id="PTHR32385">
    <property type="entry name" value="MANNOSYL PHOSPHORYLINOSITOL CERAMIDE SYNTHASE"/>
    <property type="match status" value="1"/>
</dbReference>
<dbReference type="InterPro" id="IPR007577">
    <property type="entry name" value="GlycoTrfase_DXD_sugar-bd_CS"/>
</dbReference>
<accession>A0AB35U514</accession>
<dbReference type="SUPFAM" id="SSF53448">
    <property type="entry name" value="Nucleotide-diphospho-sugar transferases"/>
    <property type="match status" value="1"/>
</dbReference>
<dbReference type="InterPro" id="IPR051706">
    <property type="entry name" value="Glycosyltransferase_domain"/>
</dbReference>
<sequence>MIPKVIHYCWFGGNPLPDEAIKYINSWRKYCPGYEVKEWNESNFDLECCDYVKEAYQAKKWAFVSDYARFWILYHYGGLYFDTDVELIKPIDDLIEKGSFMGEEATEPKEHGLEANPGLGLAAAPGLGLYKEILNYYNTQHFINSDGTLNFETIVTKTTKILNSHGFRGDGSLEYIDNVYIYPPEYFCPLNYGTGKLVITDNTRSIHHYSATWHSKLEQMIISIERCDSGKDSVEYKVRRVVTLPLRMINKLKTKGWNGVKQAIAKRL</sequence>
<keyword evidence="1 2" id="KW-0808">Transferase</keyword>
<dbReference type="PANTHER" id="PTHR32385:SF15">
    <property type="entry name" value="INOSITOL PHOSPHOCERAMIDE MANNOSYLTRANSFERASE 1"/>
    <property type="match status" value="1"/>
</dbReference>
<dbReference type="GO" id="GO:0051999">
    <property type="term" value="P:mannosyl-inositol phosphorylceramide biosynthetic process"/>
    <property type="evidence" value="ECO:0007669"/>
    <property type="project" value="TreeGrafter"/>
</dbReference>
<dbReference type="GO" id="GO:0016020">
    <property type="term" value="C:membrane"/>
    <property type="evidence" value="ECO:0007669"/>
    <property type="project" value="GOC"/>
</dbReference>
<evidence type="ECO:0000313" key="2">
    <source>
        <dbReference type="EMBL" id="MDX8420039.1"/>
    </source>
</evidence>
<gene>
    <name evidence="2" type="ORF">MOZ60_08010</name>
</gene>
<protein>
    <submittedName>
        <fullName evidence="2">Glycosyl transferase</fullName>
    </submittedName>
</protein>
<dbReference type="Proteomes" id="UP001286174">
    <property type="component" value="Unassembled WGS sequence"/>
</dbReference>
<dbReference type="GO" id="GO:0000030">
    <property type="term" value="F:mannosyltransferase activity"/>
    <property type="evidence" value="ECO:0007669"/>
    <property type="project" value="TreeGrafter"/>
</dbReference>
<keyword evidence="3" id="KW-1185">Reference proteome</keyword>
<organism evidence="2 3">
    <name type="scientific">Grylomicrobium aquisgranensis</name>
    <dbReference type="NCBI Taxonomy" id="2926318"/>
    <lineage>
        <taxon>Bacteria</taxon>
        <taxon>Bacillati</taxon>
        <taxon>Bacillota</taxon>
        <taxon>Erysipelotrichia</taxon>
        <taxon>Erysipelotrichales</taxon>
        <taxon>Erysipelotrichaceae</taxon>
        <taxon>Grylomicrobium</taxon>
    </lineage>
</organism>
<reference evidence="2 3" key="1">
    <citation type="submission" date="2022-03" db="EMBL/GenBank/DDBJ databases">
        <title>Novel taxa within the pig intestine.</title>
        <authorList>
            <person name="Wylensek D."/>
            <person name="Bishof K."/>
            <person name="Afrizal A."/>
            <person name="Clavel T."/>
        </authorList>
    </citation>
    <scope>NUCLEOTIDE SEQUENCE [LARGE SCALE GENOMIC DNA]</scope>
    <source>
        <strain evidence="2 3">CLA-KB-P133</strain>
    </source>
</reference>
<dbReference type="InterPro" id="IPR029044">
    <property type="entry name" value="Nucleotide-diphossugar_trans"/>
</dbReference>
<dbReference type="EMBL" id="JALBUR010000020">
    <property type="protein sequence ID" value="MDX8420039.1"/>
    <property type="molecule type" value="Genomic_DNA"/>
</dbReference>
<dbReference type="Gene3D" id="3.90.550.20">
    <property type="match status" value="1"/>
</dbReference>
<comment type="caution">
    <text evidence="2">The sequence shown here is derived from an EMBL/GenBank/DDBJ whole genome shotgun (WGS) entry which is preliminary data.</text>
</comment>